<dbReference type="Pfam" id="PF01326">
    <property type="entry name" value="PPDK_N"/>
    <property type="match status" value="2"/>
</dbReference>
<gene>
    <name evidence="3" type="ORF">D3874_11055</name>
</gene>
<dbReference type="PROSITE" id="PS00370">
    <property type="entry name" value="PEP_ENZYMES_PHOS_SITE"/>
    <property type="match status" value="1"/>
</dbReference>
<protein>
    <submittedName>
        <fullName evidence="3">Pyruvate, phosphate dikinase</fullName>
    </submittedName>
</protein>
<reference evidence="3 4" key="1">
    <citation type="submission" date="2018-09" db="EMBL/GenBank/DDBJ databases">
        <authorList>
            <person name="Zhu H."/>
        </authorList>
    </citation>
    <scope>NUCLEOTIDE SEQUENCE [LARGE SCALE GENOMIC DNA]</scope>
    <source>
        <strain evidence="3 4">K1W22B-8</strain>
    </source>
</reference>
<dbReference type="Gene3D" id="3.30.1490.20">
    <property type="entry name" value="ATP-grasp fold, A domain"/>
    <property type="match status" value="1"/>
</dbReference>
<sequence length="529" mass="55317">MSEFAPLFIGIPGTADTLSVETAGAKATQLWRMSRLGLNVPPAFVLPTGLCAAINRNETDALEALEQGLRDGIAPLEAATGRRFGDARAPLLVSVRSGAAQSMPGMLETILDVGLNAVSVRGLIASTGNPRLAWDSYRRFIQIYGEVVEGVPAAAFDAALAGMISSEGVDGESSLDSEALERLTHEFQAIVIRAAGHPIPDDPMAQLSAAARAVYRSWDGARAREYRRLNGLDNLAGTAVTVQVMVFGNAGGKSGSGVAFSRNPATGANELYVDFLFDAQGEDVVAGRRMPGDAALLAARLPGPAQALAAGVKRLEREFHDIQDVEFTVEEGRLFFLQTRSAKRTPRAALRVLVDLVDEGLLDRATALARASAVDVAAAGTLRFATRPAAIARAISASPGVASGRIAFDSASAKARASGGDPVILVRHDTSTEDVGGFAVAAGILTAVGGRTAHAAVVARQLGRVCLVGCHELTIDETGRRGEIAGLAIEDGDWLSLDGESGEIALGRQEIVTDLPQVELAAIDSWRQP</sequence>
<feature type="domain" description="Pyruvate phosphate dikinase AMP/ATP-binding" evidence="2">
    <location>
        <begin position="305"/>
        <end position="349"/>
    </location>
</feature>
<organism evidence="3 4">
    <name type="scientific">Oleomonas cavernae</name>
    <dbReference type="NCBI Taxonomy" id="2320859"/>
    <lineage>
        <taxon>Bacteria</taxon>
        <taxon>Pseudomonadati</taxon>
        <taxon>Pseudomonadota</taxon>
        <taxon>Alphaproteobacteria</taxon>
        <taxon>Acetobacterales</taxon>
        <taxon>Acetobacteraceae</taxon>
        <taxon>Oleomonas</taxon>
    </lineage>
</organism>
<dbReference type="Proteomes" id="UP000284605">
    <property type="component" value="Unassembled WGS sequence"/>
</dbReference>
<feature type="domain" description="Pyruvate phosphate dikinase AMP/ATP-binding" evidence="2">
    <location>
        <begin position="67"/>
        <end position="292"/>
    </location>
</feature>
<keyword evidence="4" id="KW-1185">Reference proteome</keyword>
<name>A0A418WC49_9PROT</name>
<keyword evidence="3" id="KW-0418">Kinase</keyword>
<keyword evidence="3" id="KW-0808">Transferase</keyword>
<dbReference type="SUPFAM" id="SSF56059">
    <property type="entry name" value="Glutathione synthetase ATP-binding domain-like"/>
    <property type="match status" value="1"/>
</dbReference>
<dbReference type="InterPro" id="IPR010121">
    <property type="entry name" value="Pyruvate_phosphate_dikinase"/>
</dbReference>
<dbReference type="InterPro" id="IPR013815">
    <property type="entry name" value="ATP_grasp_subdomain_1"/>
</dbReference>
<dbReference type="Gene3D" id="1.10.189.10">
    <property type="entry name" value="Pyruvate Phosphate Dikinase, domain 2"/>
    <property type="match status" value="1"/>
</dbReference>
<feature type="domain" description="PEP-utilising enzyme mobile" evidence="1">
    <location>
        <begin position="421"/>
        <end position="502"/>
    </location>
</feature>
<dbReference type="EMBL" id="QYUK01000011">
    <property type="protein sequence ID" value="RJF87488.1"/>
    <property type="molecule type" value="Genomic_DNA"/>
</dbReference>
<dbReference type="Gene3D" id="3.50.30.10">
    <property type="entry name" value="Phosphohistidine domain"/>
    <property type="match status" value="1"/>
</dbReference>
<evidence type="ECO:0000259" key="2">
    <source>
        <dbReference type="Pfam" id="PF01326"/>
    </source>
</evidence>
<dbReference type="OrthoDB" id="9765468at2"/>
<dbReference type="InterPro" id="IPR018274">
    <property type="entry name" value="PEP_util_AS"/>
</dbReference>
<evidence type="ECO:0000259" key="1">
    <source>
        <dbReference type="Pfam" id="PF00391"/>
    </source>
</evidence>
<dbReference type="GO" id="GO:0050242">
    <property type="term" value="F:pyruvate, phosphate dikinase activity"/>
    <property type="evidence" value="ECO:0007669"/>
    <property type="project" value="InterPro"/>
</dbReference>
<evidence type="ECO:0000313" key="4">
    <source>
        <dbReference type="Proteomes" id="UP000284605"/>
    </source>
</evidence>
<dbReference type="PANTHER" id="PTHR22931:SF9">
    <property type="entry name" value="PYRUVATE, PHOSPHATE DIKINASE 1, CHLOROPLASTIC"/>
    <property type="match status" value="1"/>
</dbReference>
<evidence type="ECO:0000313" key="3">
    <source>
        <dbReference type="EMBL" id="RJF87488.1"/>
    </source>
</evidence>
<dbReference type="RefSeq" id="WP_119778127.1">
    <property type="nucleotide sequence ID" value="NZ_QYUK01000011.1"/>
</dbReference>
<dbReference type="PANTHER" id="PTHR22931">
    <property type="entry name" value="PHOSPHOENOLPYRUVATE DIKINASE-RELATED"/>
    <property type="match status" value="1"/>
</dbReference>
<proteinExistence type="predicted"/>
<dbReference type="SUPFAM" id="SSF52009">
    <property type="entry name" value="Phosphohistidine domain"/>
    <property type="match status" value="1"/>
</dbReference>
<dbReference type="Gene3D" id="1.20.80.30">
    <property type="match status" value="1"/>
</dbReference>
<keyword evidence="3" id="KW-0670">Pyruvate</keyword>
<dbReference type="Pfam" id="PF00391">
    <property type="entry name" value="PEP-utilizers"/>
    <property type="match status" value="1"/>
</dbReference>
<comment type="caution">
    <text evidence="3">The sequence shown here is derived from an EMBL/GenBank/DDBJ whole genome shotgun (WGS) entry which is preliminary data.</text>
</comment>
<dbReference type="InterPro" id="IPR002192">
    <property type="entry name" value="PPDK_AMP/ATP-bd"/>
</dbReference>
<accession>A0A418WC49</accession>
<dbReference type="InterPro" id="IPR036637">
    <property type="entry name" value="Phosphohistidine_dom_sf"/>
</dbReference>
<dbReference type="GO" id="GO:0005524">
    <property type="term" value="F:ATP binding"/>
    <property type="evidence" value="ECO:0007669"/>
    <property type="project" value="InterPro"/>
</dbReference>
<dbReference type="GO" id="GO:0016301">
    <property type="term" value="F:kinase activity"/>
    <property type="evidence" value="ECO:0007669"/>
    <property type="project" value="UniProtKB-KW"/>
</dbReference>
<dbReference type="Gene3D" id="3.30.470.20">
    <property type="entry name" value="ATP-grasp fold, B domain"/>
    <property type="match status" value="1"/>
</dbReference>
<dbReference type="InterPro" id="IPR008279">
    <property type="entry name" value="PEP-util_enz_mobile_dom"/>
</dbReference>
<dbReference type="AlphaFoldDB" id="A0A418WC49"/>